<evidence type="ECO:0000256" key="2">
    <source>
        <dbReference type="ARBA" id="ARBA00023002"/>
    </source>
</evidence>
<evidence type="ECO:0000313" key="5">
    <source>
        <dbReference type="Proteomes" id="UP000464262"/>
    </source>
</evidence>
<dbReference type="AlphaFoldDB" id="A0A7Z2T5E4"/>
<dbReference type="GO" id="GO:0016020">
    <property type="term" value="C:membrane"/>
    <property type="evidence" value="ECO:0007669"/>
    <property type="project" value="TreeGrafter"/>
</dbReference>
<dbReference type="PANTHER" id="PTHR44196:SF1">
    <property type="entry name" value="DEHYDROGENASE_REDUCTASE SDR FAMILY MEMBER 7B"/>
    <property type="match status" value="1"/>
</dbReference>
<name>A0A7Z2T5E4_9VIBR</name>
<dbReference type="Pfam" id="PF00106">
    <property type="entry name" value="adh_short"/>
    <property type="match status" value="1"/>
</dbReference>
<evidence type="ECO:0000256" key="3">
    <source>
        <dbReference type="RuleBase" id="RU000363"/>
    </source>
</evidence>
<dbReference type="GO" id="GO:0016491">
    <property type="term" value="F:oxidoreductase activity"/>
    <property type="evidence" value="ECO:0007669"/>
    <property type="project" value="UniProtKB-KW"/>
</dbReference>
<dbReference type="EMBL" id="CP047475">
    <property type="protein sequence ID" value="QIA64492.1"/>
    <property type="molecule type" value="Genomic_DNA"/>
</dbReference>
<dbReference type="PRINTS" id="PR00080">
    <property type="entry name" value="SDRFAMILY"/>
</dbReference>
<comment type="similarity">
    <text evidence="1 3">Belongs to the short-chain dehydrogenases/reductases (SDR) family.</text>
</comment>
<dbReference type="PRINTS" id="PR00081">
    <property type="entry name" value="GDHRDH"/>
</dbReference>
<evidence type="ECO:0000313" key="4">
    <source>
        <dbReference type="EMBL" id="QIA64492.1"/>
    </source>
</evidence>
<sequence length="235" mass="25867">MNQKTVMVTGATSGIGREIVMRLAALGANVAFCGRSEQKLKHLLEELPEHSGNMYYRAFDATDSDMTKDFIIGALLELGQVDVLVNCAGANTSRHKVEALPVDTLNELLALNTVSPFVFMQEIYNRSMKPRNEGMIINVLSTVCHFSNEGIGAYTASKASFDALTKVFRKEVRENGIKVCAIYPGGVDTPFREAERPRYLSAEQVADAVLYMASQPAQAVVDELTIRPLVEKNYP</sequence>
<dbReference type="InterPro" id="IPR002347">
    <property type="entry name" value="SDR_fam"/>
</dbReference>
<organism evidence="4 5">
    <name type="scientific">Vibrio astriarenae</name>
    <dbReference type="NCBI Taxonomy" id="1481923"/>
    <lineage>
        <taxon>Bacteria</taxon>
        <taxon>Pseudomonadati</taxon>
        <taxon>Pseudomonadota</taxon>
        <taxon>Gammaproteobacteria</taxon>
        <taxon>Vibrionales</taxon>
        <taxon>Vibrionaceae</taxon>
        <taxon>Vibrio</taxon>
    </lineage>
</organism>
<dbReference type="KEGG" id="vas:GT360_13775"/>
<dbReference type="InterPro" id="IPR036291">
    <property type="entry name" value="NAD(P)-bd_dom_sf"/>
</dbReference>
<accession>A0A7Z2T5E4</accession>
<dbReference type="SUPFAM" id="SSF51735">
    <property type="entry name" value="NAD(P)-binding Rossmann-fold domains"/>
    <property type="match status" value="1"/>
</dbReference>
<dbReference type="Proteomes" id="UP000464262">
    <property type="component" value="Chromosome 1"/>
</dbReference>
<proteinExistence type="inferred from homology"/>
<gene>
    <name evidence="4" type="ORF">GT360_13775</name>
</gene>
<dbReference type="CDD" id="cd05233">
    <property type="entry name" value="SDR_c"/>
    <property type="match status" value="1"/>
</dbReference>
<keyword evidence="5" id="KW-1185">Reference proteome</keyword>
<protein>
    <submittedName>
        <fullName evidence="4">SDR family NAD(P)-dependent oxidoreductase</fullName>
    </submittedName>
</protein>
<evidence type="ECO:0000256" key="1">
    <source>
        <dbReference type="ARBA" id="ARBA00006484"/>
    </source>
</evidence>
<reference evidence="4 5" key="1">
    <citation type="submission" date="2020-01" db="EMBL/GenBank/DDBJ databases">
        <title>Whole genome and functional gene identification of agarase of Vibrio HN897.</title>
        <authorList>
            <person name="Liu Y."/>
            <person name="Zhao Z."/>
        </authorList>
    </citation>
    <scope>NUCLEOTIDE SEQUENCE [LARGE SCALE GENOMIC DNA]</scope>
    <source>
        <strain evidence="4 5">HN897</strain>
    </source>
</reference>
<dbReference type="RefSeq" id="WP_164649395.1">
    <property type="nucleotide sequence ID" value="NZ_CP047475.1"/>
</dbReference>
<dbReference type="Gene3D" id="3.40.50.720">
    <property type="entry name" value="NAD(P)-binding Rossmann-like Domain"/>
    <property type="match status" value="1"/>
</dbReference>
<keyword evidence="2" id="KW-0560">Oxidoreductase</keyword>
<dbReference type="PANTHER" id="PTHR44196">
    <property type="entry name" value="DEHYDROGENASE/REDUCTASE SDR FAMILY MEMBER 7B"/>
    <property type="match status" value="1"/>
</dbReference>